<dbReference type="KEGG" id="fvr:FVEG_02752"/>
<keyword evidence="2" id="KW-1185">Reference proteome</keyword>
<dbReference type="AlphaFoldDB" id="W7LXT4"/>
<organism evidence="1 2">
    <name type="scientific">Gibberella moniliformis (strain M3125 / FGSC 7600)</name>
    <name type="common">Maize ear and stalk rot fungus</name>
    <name type="synonym">Fusarium verticillioides</name>
    <dbReference type="NCBI Taxonomy" id="334819"/>
    <lineage>
        <taxon>Eukaryota</taxon>
        <taxon>Fungi</taxon>
        <taxon>Dikarya</taxon>
        <taxon>Ascomycota</taxon>
        <taxon>Pezizomycotina</taxon>
        <taxon>Sordariomycetes</taxon>
        <taxon>Hypocreomycetidae</taxon>
        <taxon>Hypocreales</taxon>
        <taxon>Nectriaceae</taxon>
        <taxon>Fusarium</taxon>
        <taxon>Fusarium fujikuroi species complex</taxon>
    </lineage>
</organism>
<dbReference type="VEuPathDB" id="FungiDB:FVEG_02752"/>
<dbReference type="HOGENOM" id="CLU_1938342_0_0_1"/>
<protein>
    <submittedName>
        <fullName evidence="1">Uncharacterized protein</fullName>
    </submittedName>
</protein>
<dbReference type="RefSeq" id="XP_018746491.1">
    <property type="nucleotide sequence ID" value="XM_018890208.1"/>
</dbReference>
<evidence type="ECO:0000313" key="2">
    <source>
        <dbReference type="Proteomes" id="UP000009096"/>
    </source>
</evidence>
<evidence type="ECO:0000313" key="1">
    <source>
        <dbReference type="EMBL" id="EWG40300.1"/>
    </source>
</evidence>
<reference evidence="1 2" key="1">
    <citation type="journal article" date="2010" name="Nature">
        <title>Comparative genomics reveals mobile pathogenicity chromosomes in Fusarium.</title>
        <authorList>
            <person name="Ma L.J."/>
            <person name="van der Does H.C."/>
            <person name="Borkovich K.A."/>
            <person name="Coleman J.J."/>
            <person name="Daboussi M.J."/>
            <person name="Di Pietro A."/>
            <person name="Dufresne M."/>
            <person name="Freitag M."/>
            <person name="Grabherr M."/>
            <person name="Henrissat B."/>
            <person name="Houterman P.M."/>
            <person name="Kang S."/>
            <person name="Shim W.B."/>
            <person name="Woloshuk C."/>
            <person name="Xie X."/>
            <person name="Xu J.R."/>
            <person name="Antoniw J."/>
            <person name="Baker S.E."/>
            <person name="Bluhm B.H."/>
            <person name="Breakspear A."/>
            <person name="Brown D.W."/>
            <person name="Butchko R.A."/>
            <person name="Chapman S."/>
            <person name="Coulson R."/>
            <person name="Coutinho P.M."/>
            <person name="Danchin E.G."/>
            <person name="Diener A."/>
            <person name="Gale L.R."/>
            <person name="Gardiner D.M."/>
            <person name="Goff S."/>
            <person name="Hammond-Kosack K.E."/>
            <person name="Hilburn K."/>
            <person name="Hua-Van A."/>
            <person name="Jonkers W."/>
            <person name="Kazan K."/>
            <person name="Kodira C.D."/>
            <person name="Koehrsen M."/>
            <person name="Kumar L."/>
            <person name="Lee Y.H."/>
            <person name="Li L."/>
            <person name="Manners J.M."/>
            <person name="Miranda-Saavedra D."/>
            <person name="Mukherjee M."/>
            <person name="Park G."/>
            <person name="Park J."/>
            <person name="Park S.Y."/>
            <person name="Proctor R.H."/>
            <person name="Regev A."/>
            <person name="Ruiz-Roldan M.C."/>
            <person name="Sain D."/>
            <person name="Sakthikumar S."/>
            <person name="Sykes S."/>
            <person name="Schwartz D.C."/>
            <person name="Turgeon B.G."/>
            <person name="Wapinski I."/>
            <person name="Yoder O."/>
            <person name="Young S."/>
            <person name="Zeng Q."/>
            <person name="Zhou S."/>
            <person name="Galagan J."/>
            <person name="Cuomo C.A."/>
            <person name="Kistler H.C."/>
            <person name="Rep M."/>
        </authorList>
    </citation>
    <scope>NUCLEOTIDE SEQUENCE [LARGE SCALE GENOMIC DNA]</scope>
    <source>
        <strain evidence="2">M3125 / FGSC 7600</strain>
    </source>
</reference>
<sequence length="130" mass="14343">MTGPKGDVDYRRVSLTGYNAVPYNKCLAQQRQRVLLRLRTWECENGSILGQPTPYTGYESSTWGKVDVPGRDRKGQGEPALTVETSQAGNLLGLAYYQASMRSALTISEFEGFVWAGCRGEVWCGRGKAT</sequence>
<dbReference type="EMBL" id="CM000582">
    <property type="protein sequence ID" value="EWG40300.1"/>
    <property type="molecule type" value="Genomic_DNA"/>
</dbReference>
<dbReference type="Proteomes" id="UP000009096">
    <property type="component" value="Chromosome 5"/>
</dbReference>
<dbReference type="GeneID" id="30060941"/>
<name>W7LXT4_GIBM7</name>
<proteinExistence type="predicted"/>
<dbReference type="EMBL" id="DS022244">
    <property type="protein sequence ID" value="EWG40300.1"/>
    <property type="molecule type" value="Genomic_DNA"/>
</dbReference>
<accession>W7LXT4</accession>
<gene>
    <name evidence="1" type="ORF">FVEG_02752</name>
</gene>